<comment type="similarity">
    <text evidence="3">Belongs to the peptidase M50B family.</text>
</comment>
<dbReference type="eggNOG" id="COG1994">
    <property type="taxonomic scope" value="Bacteria"/>
</dbReference>
<evidence type="ECO:0000256" key="5">
    <source>
        <dbReference type="ARBA" id="ARBA00022692"/>
    </source>
</evidence>
<accession>E8R1D0</accession>
<feature type="transmembrane region" description="Helical" evidence="12">
    <location>
        <begin position="139"/>
        <end position="158"/>
    </location>
</feature>
<keyword evidence="4" id="KW-0645">Protease</keyword>
<dbReference type="PANTHER" id="PTHR39188">
    <property type="entry name" value="MEMBRANE-ASSOCIATED ZINC METALLOPROTEASE M50B"/>
    <property type="match status" value="1"/>
</dbReference>
<dbReference type="PANTHER" id="PTHR39188:SF3">
    <property type="entry name" value="STAGE IV SPORULATION PROTEIN FB"/>
    <property type="match status" value="1"/>
</dbReference>
<evidence type="ECO:0000256" key="7">
    <source>
        <dbReference type="ARBA" id="ARBA00022801"/>
    </source>
</evidence>
<evidence type="ECO:0000256" key="10">
    <source>
        <dbReference type="ARBA" id="ARBA00023049"/>
    </source>
</evidence>
<comment type="cofactor">
    <cofactor evidence="1">
        <name>Zn(2+)</name>
        <dbReference type="ChEBI" id="CHEBI:29105"/>
    </cofactor>
</comment>
<keyword evidence="5 12" id="KW-0812">Transmembrane</keyword>
<dbReference type="AlphaFoldDB" id="E8R1D0"/>
<evidence type="ECO:0000256" key="11">
    <source>
        <dbReference type="ARBA" id="ARBA00023136"/>
    </source>
</evidence>
<keyword evidence="6" id="KW-0479">Metal-binding</keyword>
<feature type="domain" description="Peptidase M50" evidence="13">
    <location>
        <begin position="132"/>
        <end position="193"/>
    </location>
</feature>
<evidence type="ECO:0000256" key="6">
    <source>
        <dbReference type="ARBA" id="ARBA00022723"/>
    </source>
</evidence>
<sequence length="229" mass="26116">MDFTARTPYDLNFYLWGYPVRVNPFFWIIMACIGFRPGDLQFMAIFALGAFVSILLHEFGHGLVAKAMGCRPVGILLYGMGGLCYYEPRRHLARWEEIVISLAGPFTNFALFGLVWLIYQPLIPFKEATPLNLILIDFYNVMFFVNVFWGIINLFPILPLDGGRVMFNLLRYVNPLKALEWAALVSIGLVLILGILYIQSFGPGPNLVLFAFLLFANVQTYQMSRSQYS</sequence>
<dbReference type="GO" id="GO:0016020">
    <property type="term" value="C:membrane"/>
    <property type="evidence" value="ECO:0007669"/>
    <property type="project" value="UniProtKB-SubCell"/>
</dbReference>
<dbReference type="KEGG" id="ipa:Isop_1764"/>
<evidence type="ECO:0000259" key="13">
    <source>
        <dbReference type="Pfam" id="PF02163"/>
    </source>
</evidence>
<feature type="transmembrane region" description="Helical" evidence="12">
    <location>
        <begin position="40"/>
        <end position="57"/>
    </location>
</feature>
<dbReference type="EMBL" id="CP002353">
    <property type="protein sequence ID" value="ADV62347.1"/>
    <property type="molecule type" value="Genomic_DNA"/>
</dbReference>
<dbReference type="GO" id="GO:0046872">
    <property type="term" value="F:metal ion binding"/>
    <property type="evidence" value="ECO:0007669"/>
    <property type="project" value="UniProtKB-KW"/>
</dbReference>
<feature type="transmembrane region" description="Helical" evidence="12">
    <location>
        <begin position="204"/>
        <end position="221"/>
    </location>
</feature>
<keyword evidence="8" id="KW-0862">Zinc</keyword>
<dbReference type="HOGENOM" id="CLU_080388_1_0_0"/>
<evidence type="ECO:0000256" key="4">
    <source>
        <dbReference type="ARBA" id="ARBA00022670"/>
    </source>
</evidence>
<evidence type="ECO:0000256" key="12">
    <source>
        <dbReference type="SAM" id="Phobius"/>
    </source>
</evidence>
<evidence type="ECO:0000313" key="15">
    <source>
        <dbReference type="Proteomes" id="UP000008631"/>
    </source>
</evidence>
<reference key="1">
    <citation type="submission" date="2010-11" db="EMBL/GenBank/DDBJ databases">
        <title>The complete sequence of chromosome of Isophaera pallida ATCC 43644.</title>
        <authorList>
            <consortium name="US DOE Joint Genome Institute (JGI-PGF)"/>
            <person name="Lucas S."/>
            <person name="Copeland A."/>
            <person name="Lapidus A."/>
            <person name="Bruce D."/>
            <person name="Goodwin L."/>
            <person name="Pitluck S."/>
            <person name="Kyrpides N."/>
            <person name="Mavromatis K."/>
            <person name="Pagani I."/>
            <person name="Ivanova N."/>
            <person name="Saunders E."/>
            <person name="Brettin T."/>
            <person name="Detter J.C."/>
            <person name="Han C."/>
            <person name="Tapia R."/>
            <person name="Land M."/>
            <person name="Hauser L."/>
            <person name="Markowitz V."/>
            <person name="Cheng J.-F."/>
            <person name="Hugenholtz P."/>
            <person name="Woyke T."/>
            <person name="Wu D."/>
            <person name="Eisen J.A."/>
        </authorList>
    </citation>
    <scope>NUCLEOTIDE SEQUENCE</scope>
    <source>
        <strain>ATCC 43644</strain>
    </source>
</reference>
<dbReference type="GO" id="GO:0008237">
    <property type="term" value="F:metallopeptidase activity"/>
    <property type="evidence" value="ECO:0007669"/>
    <property type="project" value="UniProtKB-KW"/>
</dbReference>
<keyword evidence="11 12" id="KW-0472">Membrane</keyword>
<feature type="domain" description="Peptidase M50" evidence="13">
    <location>
        <begin position="46"/>
        <end position="119"/>
    </location>
</feature>
<keyword evidence="9 12" id="KW-1133">Transmembrane helix</keyword>
<protein>
    <submittedName>
        <fullName evidence="14">Peptidase M50</fullName>
    </submittedName>
</protein>
<evidence type="ECO:0000256" key="3">
    <source>
        <dbReference type="ARBA" id="ARBA00007931"/>
    </source>
</evidence>
<comment type="subcellular location">
    <subcellularLocation>
        <location evidence="2">Membrane</location>
        <topology evidence="2">Multi-pass membrane protein</topology>
    </subcellularLocation>
</comment>
<dbReference type="InParanoid" id="E8R1D0"/>
<keyword evidence="7" id="KW-0378">Hydrolase</keyword>
<keyword evidence="15" id="KW-1185">Reference proteome</keyword>
<dbReference type="Pfam" id="PF02163">
    <property type="entry name" value="Peptidase_M50"/>
    <property type="match status" value="2"/>
</dbReference>
<evidence type="ECO:0000313" key="14">
    <source>
        <dbReference type="EMBL" id="ADV62347.1"/>
    </source>
</evidence>
<dbReference type="STRING" id="575540.Isop_1764"/>
<gene>
    <name evidence="14" type="ordered locus">Isop_1764</name>
</gene>
<feature type="transmembrane region" description="Helical" evidence="12">
    <location>
        <begin position="178"/>
        <end position="198"/>
    </location>
</feature>
<evidence type="ECO:0000256" key="8">
    <source>
        <dbReference type="ARBA" id="ARBA00022833"/>
    </source>
</evidence>
<organism evidence="14 15">
    <name type="scientific">Isosphaera pallida (strain ATCC 43644 / DSM 9630 / IS1B)</name>
    <dbReference type="NCBI Taxonomy" id="575540"/>
    <lineage>
        <taxon>Bacteria</taxon>
        <taxon>Pseudomonadati</taxon>
        <taxon>Planctomycetota</taxon>
        <taxon>Planctomycetia</taxon>
        <taxon>Isosphaerales</taxon>
        <taxon>Isosphaeraceae</taxon>
        <taxon>Isosphaera</taxon>
    </lineage>
</organism>
<evidence type="ECO:0000256" key="9">
    <source>
        <dbReference type="ARBA" id="ARBA00022989"/>
    </source>
</evidence>
<evidence type="ECO:0000256" key="2">
    <source>
        <dbReference type="ARBA" id="ARBA00004141"/>
    </source>
</evidence>
<dbReference type="InterPro" id="IPR008915">
    <property type="entry name" value="Peptidase_M50"/>
</dbReference>
<dbReference type="Proteomes" id="UP000008631">
    <property type="component" value="Chromosome"/>
</dbReference>
<feature type="transmembrane region" description="Helical" evidence="12">
    <location>
        <begin position="13"/>
        <end position="33"/>
    </location>
</feature>
<dbReference type="OrthoDB" id="166377at2"/>
<feature type="transmembrane region" description="Helical" evidence="12">
    <location>
        <begin position="98"/>
        <end position="119"/>
    </location>
</feature>
<reference evidence="14 15" key="2">
    <citation type="journal article" date="2011" name="Stand. Genomic Sci.">
        <title>Complete genome sequence of Isosphaera pallida type strain (IS1B).</title>
        <authorList>
            <consortium name="US DOE Joint Genome Institute (JGI-PGF)"/>
            <person name="Goker M."/>
            <person name="Cleland D."/>
            <person name="Saunders E."/>
            <person name="Lapidus A."/>
            <person name="Nolan M."/>
            <person name="Lucas S."/>
            <person name="Hammon N."/>
            <person name="Deshpande S."/>
            <person name="Cheng J.F."/>
            <person name="Tapia R."/>
            <person name="Han C."/>
            <person name="Goodwin L."/>
            <person name="Pitluck S."/>
            <person name="Liolios K."/>
            <person name="Pagani I."/>
            <person name="Ivanova N."/>
            <person name="Mavromatis K."/>
            <person name="Pati A."/>
            <person name="Chen A."/>
            <person name="Palaniappan K."/>
            <person name="Land M."/>
            <person name="Hauser L."/>
            <person name="Chang Y.J."/>
            <person name="Jeffries C.D."/>
            <person name="Detter J.C."/>
            <person name="Beck B."/>
            <person name="Woyke T."/>
            <person name="Bristow J."/>
            <person name="Eisen J.A."/>
            <person name="Markowitz V."/>
            <person name="Hugenholtz P."/>
            <person name="Kyrpides N.C."/>
            <person name="Klenk H.P."/>
        </authorList>
    </citation>
    <scope>NUCLEOTIDE SEQUENCE [LARGE SCALE GENOMIC DNA]</scope>
    <source>
        <strain evidence="15">ATCC 43644 / DSM 9630 / IS1B</strain>
    </source>
</reference>
<dbReference type="PROSITE" id="PS51257">
    <property type="entry name" value="PROKAR_LIPOPROTEIN"/>
    <property type="match status" value="1"/>
</dbReference>
<dbReference type="GO" id="GO:0006508">
    <property type="term" value="P:proteolysis"/>
    <property type="evidence" value="ECO:0007669"/>
    <property type="project" value="UniProtKB-KW"/>
</dbReference>
<keyword evidence="10" id="KW-0482">Metalloprotease</keyword>
<proteinExistence type="inferred from homology"/>
<dbReference type="RefSeq" id="WP_013564635.1">
    <property type="nucleotide sequence ID" value="NC_014962.1"/>
</dbReference>
<name>E8R1D0_ISOPI</name>
<evidence type="ECO:0000256" key="1">
    <source>
        <dbReference type="ARBA" id="ARBA00001947"/>
    </source>
</evidence>